<dbReference type="InterPro" id="IPR027417">
    <property type="entry name" value="P-loop_NTPase"/>
</dbReference>
<keyword evidence="13" id="KW-0675">Receptor</keyword>
<evidence type="ECO:0000256" key="12">
    <source>
        <dbReference type="ARBA" id="ARBA00023136"/>
    </source>
</evidence>
<dbReference type="EMBL" id="NMUH01003013">
    <property type="protein sequence ID" value="MQM03330.1"/>
    <property type="molecule type" value="Genomic_DNA"/>
</dbReference>
<comment type="similarity">
    <text evidence="3">Belongs to the small GTPase superfamily. Arf family.</text>
</comment>
<dbReference type="Gene3D" id="3.40.50.300">
    <property type="entry name" value="P-loop containing nucleotide triphosphate hydrolases"/>
    <property type="match status" value="1"/>
</dbReference>
<comment type="caution">
    <text evidence="15">The sequence shown here is derived from an EMBL/GenBank/DDBJ whole genome shotgun (WGS) entry which is preliminary data.</text>
</comment>
<comment type="subcellular location">
    <subcellularLocation>
        <location evidence="1">Endoplasmic reticulum membrane</location>
        <topology evidence="1">Single-pass membrane protein</topology>
    </subcellularLocation>
</comment>
<dbReference type="GO" id="GO:0006886">
    <property type="term" value="P:intracellular protein transport"/>
    <property type="evidence" value="ECO:0007669"/>
    <property type="project" value="TreeGrafter"/>
</dbReference>
<dbReference type="PANTHER" id="PTHR45909:SF1">
    <property type="entry name" value="ADP-RIBOSYLATION FACTOR-RELATED PROTEIN 1"/>
    <property type="match status" value="1"/>
</dbReference>
<dbReference type="PANTHER" id="PTHR45909">
    <property type="entry name" value="ADP-RIBOSYLATION FACTOR-RELATED PROTEIN 1"/>
    <property type="match status" value="1"/>
</dbReference>
<dbReference type="GO" id="GO:0003924">
    <property type="term" value="F:GTPase activity"/>
    <property type="evidence" value="ECO:0007669"/>
    <property type="project" value="TreeGrafter"/>
</dbReference>
<proteinExistence type="inferred from homology"/>
<keyword evidence="11" id="KW-0342">GTP-binding</keyword>
<sequence>MTRALSGPGPAAVLTVLHSEGPINALNRQSRRPTNDFETVILGNRSPPKRNPDFPKAVAASSSAHLLTLSSALAFCPRWHRARSRSSRRGLHLAPISRLELLHDLPWPGSGGHLLLFSGADVVLPQDEGSSKPLAGPAASTLQGMEQLLQHIGNFMHDLELWIHQQPAEKLYAALAVLLLTFAVLLLGPFFKRKKSNTIVLSGLSGSGKTVLFHQLRDGSSHQGSVTSMESNDDCFVLHSESERKNKIKPVRVVDIPGHSRLRAKLDDFLQQAAGIVFVVDALDFLPNCQTVAEYLYDILTKASVVKKRTPVLILCNKTDKVTAHTKDFIRKQLEKDVDKLRTSRAAISTADVTSEHTLGVPGEKFAFSQCQNKVSVAEASGLAGEITQLEQFIREHVKPY</sequence>
<evidence type="ECO:0000256" key="3">
    <source>
        <dbReference type="ARBA" id="ARBA00010290"/>
    </source>
</evidence>
<dbReference type="OrthoDB" id="41266at2759"/>
<evidence type="ECO:0000256" key="9">
    <source>
        <dbReference type="ARBA" id="ARBA00022892"/>
    </source>
</evidence>
<evidence type="ECO:0000256" key="1">
    <source>
        <dbReference type="ARBA" id="ARBA00004389"/>
    </source>
</evidence>
<dbReference type="GO" id="GO:0043001">
    <property type="term" value="P:Golgi to plasma membrane protein transport"/>
    <property type="evidence" value="ECO:0007669"/>
    <property type="project" value="TreeGrafter"/>
</dbReference>
<evidence type="ECO:0000256" key="2">
    <source>
        <dbReference type="ARBA" id="ARBA00005619"/>
    </source>
</evidence>
<dbReference type="PROSITE" id="PS51417">
    <property type="entry name" value="ARF"/>
    <property type="match status" value="1"/>
</dbReference>
<keyword evidence="7" id="KW-0547">Nucleotide-binding</keyword>
<name>A0A843WKP0_COLES</name>
<dbReference type="SUPFAM" id="SSF52540">
    <property type="entry name" value="P-loop containing nucleoside triphosphate hydrolases"/>
    <property type="match status" value="1"/>
</dbReference>
<dbReference type="GO" id="GO:0034067">
    <property type="term" value="P:protein localization to Golgi apparatus"/>
    <property type="evidence" value="ECO:0007669"/>
    <property type="project" value="TreeGrafter"/>
</dbReference>
<reference evidence="15" key="1">
    <citation type="submission" date="2017-07" db="EMBL/GenBank/DDBJ databases">
        <title>Taro Niue Genome Assembly and Annotation.</title>
        <authorList>
            <person name="Atibalentja N."/>
            <person name="Keating K."/>
            <person name="Fields C.J."/>
        </authorList>
    </citation>
    <scope>NUCLEOTIDE SEQUENCE</scope>
    <source>
        <strain evidence="15">Niue_2</strain>
        <tissue evidence="15">Leaf</tissue>
    </source>
</reference>
<dbReference type="InterPro" id="IPR019009">
    <property type="entry name" value="SRP_receptor_beta_su"/>
</dbReference>
<comment type="similarity">
    <text evidence="2">Belongs to the SRP receptor beta subunit family.</text>
</comment>
<dbReference type="InterPro" id="IPR024156">
    <property type="entry name" value="Small_GTPase_ARF"/>
</dbReference>
<accession>A0A843WKP0</accession>
<keyword evidence="8" id="KW-0256">Endoplasmic reticulum</keyword>
<evidence type="ECO:0000313" key="16">
    <source>
        <dbReference type="Proteomes" id="UP000652761"/>
    </source>
</evidence>
<keyword evidence="6" id="KW-0519">Myristate</keyword>
<evidence type="ECO:0000256" key="5">
    <source>
        <dbReference type="ARBA" id="ARBA00022692"/>
    </source>
</evidence>
<dbReference type="CDD" id="cd04105">
    <property type="entry name" value="SR_beta"/>
    <property type="match status" value="1"/>
</dbReference>
<evidence type="ECO:0000313" key="15">
    <source>
        <dbReference type="EMBL" id="MQM03330.1"/>
    </source>
</evidence>
<evidence type="ECO:0000256" key="13">
    <source>
        <dbReference type="ARBA" id="ARBA00023170"/>
    </source>
</evidence>
<evidence type="ECO:0000256" key="10">
    <source>
        <dbReference type="ARBA" id="ARBA00022989"/>
    </source>
</evidence>
<keyword evidence="5 14" id="KW-0812">Transmembrane</keyword>
<keyword evidence="10 14" id="KW-1133">Transmembrane helix</keyword>
<organism evidence="15 16">
    <name type="scientific">Colocasia esculenta</name>
    <name type="common">Wild taro</name>
    <name type="synonym">Arum esculentum</name>
    <dbReference type="NCBI Taxonomy" id="4460"/>
    <lineage>
        <taxon>Eukaryota</taxon>
        <taxon>Viridiplantae</taxon>
        <taxon>Streptophyta</taxon>
        <taxon>Embryophyta</taxon>
        <taxon>Tracheophyta</taxon>
        <taxon>Spermatophyta</taxon>
        <taxon>Magnoliopsida</taxon>
        <taxon>Liliopsida</taxon>
        <taxon>Araceae</taxon>
        <taxon>Aroideae</taxon>
        <taxon>Colocasieae</taxon>
        <taxon>Colocasia</taxon>
    </lineage>
</organism>
<keyword evidence="9" id="KW-0813">Transport</keyword>
<protein>
    <recommendedName>
        <fullName evidence="4">Signal recognition particle receptor subunit beta</fullName>
    </recommendedName>
</protein>
<gene>
    <name evidence="15" type="ORF">Taro_036114</name>
</gene>
<evidence type="ECO:0000256" key="11">
    <source>
        <dbReference type="ARBA" id="ARBA00023134"/>
    </source>
</evidence>
<dbReference type="Proteomes" id="UP000652761">
    <property type="component" value="Unassembled WGS sequence"/>
</dbReference>
<keyword evidence="9" id="KW-0931">ER-Golgi transport</keyword>
<dbReference type="GO" id="GO:0005789">
    <property type="term" value="C:endoplasmic reticulum membrane"/>
    <property type="evidence" value="ECO:0007669"/>
    <property type="project" value="UniProtKB-SubCell"/>
</dbReference>
<evidence type="ECO:0000256" key="7">
    <source>
        <dbReference type="ARBA" id="ARBA00022741"/>
    </source>
</evidence>
<keyword evidence="6" id="KW-0449">Lipoprotein</keyword>
<dbReference type="GO" id="GO:0005525">
    <property type="term" value="F:GTP binding"/>
    <property type="evidence" value="ECO:0007669"/>
    <property type="project" value="UniProtKB-KW"/>
</dbReference>
<evidence type="ECO:0000256" key="14">
    <source>
        <dbReference type="SAM" id="Phobius"/>
    </source>
</evidence>
<evidence type="ECO:0000256" key="8">
    <source>
        <dbReference type="ARBA" id="ARBA00022824"/>
    </source>
</evidence>
<evidence type="ECO:0000256" key="6">
    <source>
        <dbReference type="ARBA" id="ARBA00022707"/>
    </source>
</evidence>
<dbReference type="Pfam" id="PF09439">
    <property type="entry name" value="SRPRB"/>
    <property type="match status" value="1"/>
</dbReference>
<keyword evidence="16" id="KW-1185">Reference proteome</keyword>
<feature type="transmembrane region" description="Helical" evidence="14">
    <location>
        <begin position="171"/>
        <end position="191"/>
    </location>
</feature>
<dbReference type="AlphaFoldDB" id="A0A843WKP0"/>
<dbReference type="GO" id="GO:0005794">
    <property type="term" value="C:Golgi apparatus"/>
    <property type="evidence" value="ECO:0007669"/>
    <property type="project" value="TreeGrafter"/>
</dbReference>
<keyword evidence="12 14" id="KW-0472">Membrane</keyword>
<evidence type="ECO:0000256" key="4">
    <source>
        <dbReference type="ARBA" id="ARBA00020256"/>
    </source>
</evidence>